<dbReference type="OrthoDB" id="765989at2759"/>
<proteinExistence type="predicted"/>
<dbReference type="AlphaFoldDB" id="W1PSQ1"/>
<dbReference type="OMA" id="LTYSPEN"/>
<protein>
    <recommendedName>
        <fullName evidence="5">FAS1 domain-containing protein</fullName>
    </recommendedName>
</protein>
<dbReference type="Gramene" id="ERN11068">
    <property type="protein sequence ID" value="ERN11068"/>
    <property type="gene ID" value="AMTR_s00024p00118050"/>
</dbReference>
<evidence type="ECO:0000256" key="2">
    <source>
        <dbReference type="SAM" id="SignalP"/>
    </source>
</evidence>
<keyword evidence="2" id="KW-0732">Signal</keyword>
<dbReference type="SUPFAM" id="SSF82153">
    <property type="entry name" value="FAS1 domain"/>
    <property type="match status" value="1"/>
</dbReference>
<feature type="signal peptide" evidence="2">
    <location>
        <begin position="1"/>
        <end position="25"/>
    </location>
</feature>
<feature type="region of interest" description="Disordered" evidence="1">
    <location>
        <begin position="189"/>
        <end position="219"/>
    </location>
</feature>
<gene>
    <name evidence="3" type="ORF">AMTR_s00024p00118050</name>
</gene>
<dbReference type="KEGG" id="atr:18439255"/>
<sequence>MGTRLQLSLLCFAIFLLWNAQESLSLFLFPIPSQGFNITTTAHPPLPHYPETHTLLAPILTNLGYTELAMAVPSLYDSYLSSWAGPATLFAINDQAIRSCSSCSRPQILKERIIPGLFTYHHLSKLAHGTKIQTMSSDRCITVTSMNSTENTTKILIDDVQITRPDLFNDGLLVIHGLDGFVFPPSPQSSFSPENYTSPLTYSPENHTSSDPYSTINYTSPLTYSPENYTSPNTNSTVNYTSPLTYSPENYTSPPTYSTVNYTTPLTYSPVNYTSPDTYSPANYTLPLTQPTENTTGAGKATPSDFPNTFPTMSMRSSLRDVKLRLRSSGFSIAALAMKLKYRELVALRNMTIFALDDRSILHGGHAYVNNVRFHIVPDRYLKGSDLAQLQVGARLRTLVHGQNLVVTNPGSAVSSPRINFSPLKGLDVAYNSRIVVHSISVPFPRIGVADWIISKRLPHEMGSTAEIAPVGRVAALVAVDNAIGG</sequence>
<name>W1PSQ1_AMBTC</name>
<reference evidence="4" key="1">
    <citation type="journal article" date="2013" name="Science">
        <title>The Amborella genome and the evolution of flowering plants.</title>
        <authorList>
            <consortium name="Amborella Genome Project"/>
        </authorList>
    </citation>
    <scope>NUCLEOTIDE SEQUENCE [LARGE SCALE GENOMIC DNA]</scope>
</reference>
<accession>W1PSQ1</accession>
<evidence type="ECO:0000256" key="1">
    <source>
        <dbReference type="SAM" id="MobiDB-lite"/>
    </source>
</evidence>
<organism evidence="3 4">
    <name type="scientific">Amborella trichopoda</name>
    <dbReference type="NCBI Taxonomy" id="13333"/>
    <lineage>
        <taxon>Eukaryota</taxon>
        <taxon>Viridiplantae</taxon>
        <taxon>Streptophyta</taxon>
        <taxon>Embryophyta</taxon>
        <taxon>Tracheophyta</taxon>
        <taxon>Spermatophyta</taxon>
        <taxon>Magnoliopsida</taxon>
        <taxon>Amborellales</taxon>
        <taxon>Amborellaceae</taxon>
        <taxon>Amborella</taxon>
    </lineage>
</organism>
<evidence type="ECO:0000313" key="4">
    <source>
        <dbReference type="Proteomes" id="UP000017836"/>
    </source>
</evidence>
<keyword evidence="4" id="KW-1185">Reference proteome</keyword>
<dbReference type="EMBL" id="KI392710">
    <property type="protein sequence ID" value="ERN11068.1"/>
    <property type="molecule type" value="Genomic_DNA"/>
</dbReference>
<dbReference type="HOGENOM" id="CLU_044140_0_0_1"/>
<dbReference type="Proteomes" id="UP000017836">
    <property type="component" value="Unassembled WGS sequence"/>
</dbReference>
<dbReference type="PANTHER" id="PTHR33985:SF2">
    <property type="entry name" value="EXPRESSED PROTEIN"/>
    <property type="match status" value="1"/>
</dbReference>
<dbReference type="eggNOG" id="ENOG502QQCB">
    <property type="taxonomic scope" value="Eukaryota"/>
</dbReference>
<dbReference type="InterPro" id="IPR052806">
    <property type="entry name" value="Fasciclin-like_AGP"/>
</dbReference>
<evidence type="ECO:0008006" key="5">
    <source>
        <dbReference type="Google" id="ProtNLM"/>
    </source>
</evidence>
<feature type="chain" id="PRO_5004807582" description="FAS1 domain-containing protein" evidence="2">
    <location>
        <begin position="26"/>
        <end position="486"/>
    </location>
</feature>
<evidence type="ECO:0000313" key="3">
    <source>
        <dbReference type="EMBL" id="ERN11068.1"/>
    </source>
</evidence>
<dbReference type="PANTHER" id="PTHR33985">
    <property type="entry name" value="OS02G0491300 PROTEIN-RELATED"/>
    <property type="match status" value="1"/>
</dbReference>
<feature type="compositionally biased region" description="Polar residues" evidence="1">
    <location>
        <begin position="194"/>
        <end position="219"/>
    </location>
</feature>
<dbReference type="Gene3D" id="2.30.180.10">
    <property type="entry name" value="FAS1 domain"/>
    <property type="match status" value="1"/>
</dbReference>
<dbReference type="InterPro" id="IPR036378">
    <property type="entry name" value="FAS1_dom_sf"/>
</dbReference>